<name>A0A7R8CK92_LEPSM</name>
<accession>A0A7R8CK92</accession>
<reference evidence="1" key="1">
    <citation type="submission" date="2021-02" db="EMBL/GenBank/DDBJ databases">
        <authorList>
            <person name="Bekaert M."/>
        </authorList>
    </citation>
    <scope>NUCLEOTIDE SEQUENCE</scope>
    <source>
        <strain evidence="1">IoA-00</strain>
    </source>
</reference>
<protein>
    <submittedName>
        <fullName evidence="1">(salmon louse) hypothetical protein</fullName>
    </submittedName>
</protein>
<gene>
    <name evidence="1" type="ORF">LSAA_3071</name>
</gene>
<dbReference type="Proteomes" id="UP000675881">
    <property type="component" value="Chromosome 11"/>
</dbReference>
<sequence length="247" mass="28173">MEGKLDVLNNEKGWFKIPLSVRRVDGTLMSSKVMSLGNAATLWTRGPRHNMPPTQPSFYVNCTKTIQEVLDLITHFKTARRSRSVPWWNERLDSLRTHVLNILRRVRRGKGGQCLWDALTKKTRKYTNILRLCGCEYCSRYDIIGDISMVVRLVKQKPTATFGLLCDFNGTMADTPETTIKNILVFYFPGSERDPDLVWDAFSVSSLEESDDFDGVITLEKLETSVLSFHNFKVVGTDIILPCAIFQ</sequence>
<keyword evidence="2" id="KW-1185">Reference proteome</keyword>
<organism evidence="1 2">
    <name type="scientific">Lepeophtheirus salmonis</name>
    <name type="common">Salmon louse</name>
    <name type="synonym">Caligus salmonis</name>
    <dbReference type="NCBI Taxonomy" id="72036"/>
    <lineage>
        <taxon>Eukaryota</taxon>
        <taxon>Metazoa</taxon>
        <taxon>Ecdysozoa</taxon>
        <taxon>Arthropoda</taxon>
        <taxon>Crustacea</taxon>
        <taxon>Multicrustacea</taxon>
        <taxon>Hexanauplia</taxon>
        <taxon>Copepoda</taxon>
        <taxon>Siphonostomatoida</taxon>
        <taxon>Caligidae</taxon>
        <taxon>Lepeophtheirus</taxon>
    </lineage>
</organism>
<proteinExistence type="predicted"/>
<evidence type="ECO:0000313" key="1">
    <source>
        <dbReference type="EMBL" id="CAF2800854.1"/>
    </source>
</evidence>
<evidence type="ECO:0000313" key="2">
    <source>
        <dbReference type="Proteomes" id="UP000675881"/>
    </source>
</evidence>
<dbReference type="EMBL" id="HG994590">
    <property type="protein sequence ID" value="CAF2800854.1"/>
    <property type="molecule type" value="Genomic_DNA"/>
</dbReference>
<dbReference type="AlphaFoldDB" id="A0A7R8CK92"/>